<evidence type="ECO:0000259" key="7">
    <source>
        <dbReference type="PROSITE" id="PS50081"/>
    </source>
</evidence>
<dbReference type="Pfam" id="PF13901">
    <property type="entry name" value="RH_dom"/>
    <property type="match status" value="1"/>
</dbReference>
<evidence type="ECO:0000256" key="6">
    <source>
        <dbReference type="SAM" id="MobiDB-lite"/>
    </source>
</evidence>
<feature type="compositionally biased region" description="Low complexity" evidence="6">
    <location>
        <begin position="99"/>
        <end position="108"/>
    </location>
</feature>
<proteinExistence type="inferred from homology"/>
<dbReference type="SMART" id="SM01175">
    <property type="entry name" value="DUF4206"/>
    <property type="match status" value="1"/>
</dbReference>
<dbReference type="InterPro" id="IPR046349">
    <property type="entry name" value="C1-like_sf"/>
</dbReference>
<dbReference type="InterPro" id="IPR002219">
    <property type="entry name" value="PKC_DAG/PE"/>
</dbReference>
<feature type="compositionally biased region" description="Low complexity" evidence="6">
    <location>
        <begin position="140"/>
        <end position="150"/>
    </location>
</feature>
<dbReference type="OrthoDB" id="1918044at2759"/>
<evidence type="ECO:0000256" key="5">
    <source>
        <dbReference type="ARBA" id="ARBA00029450"/>
    </source>
</evidence>
<dbReference type="InterPro" id="IPR025258">
    <property type="entry name" value="RH_dom"/>
</dbReference>
<comment type="similarity">
    <text evidence="5">Belongs to the DEF8 family.</text>
</comment>
<dbReference type="KEGG" id="hazt:108674836"/>
<dbReference type="PROSITE" id="PS50081">
    <property type="entry name" value="ZF_DAG_PE_2"/>
    <property type="match status" value="1"/>
</dbReference>
<evidence type="ECO:0000256" key="3">
    <source>
        <dbReference type="ARBA" id="ARBA00022771"/>
    </source>
</evidence>
<feature type="compositionally biased region" description="Polar residues" evidence="6">
    <location>
        <begin position="84"/>
        <end position="98"/>
    </location>
</feature>
<sequence>SVKELSEIAGQMGGVTACGHVLAPASGSRAQCDVCTSTMWHLFSSAYVCTACNLRVYSSCLRGIRRYCPASYFSATPPTSTIRSLPSYPASSSLGPRNTASPPASPSTVSRESFQTHSSKSDPGSESCRVNSSKSDRSSDSGSLESSVRSPKSFIQSGPAAHKSPLHVLQELAIKAADEGDVRREGKSPASRVVIGRMSVLVTSICPEAGLSAQNFRCAECGQLITYRWAFGCALQLLQFCCRKPLLDLRQLNPQLFTLLQELCEVKKLREDLLLMKQYLCSCRTAVQDRLLHKLASRQHFVDCPHLYSLQDLCDLHAGLLLPQLQAVHNEFDLHIRTQCQACQGRGHICLNCKDKDDILYPFEQRAVQCSACFAVMHSECYIVQRCCAKCEMQGRRGEASIIGALADLAAPVVQKRQQLARNNVC</sequence>
<gene>
    <name evidence="9" type="primary">LOC108674836</name>
</gene>
<feature type="non-terminal residue" evidence="9">
    <location>
        <position position="1"/>
    </location>
</feature>
<organism evidence="8 9">
    <name type="scientific">Hyalella azteca</name>
    <name type="common">Amphipod</name>
    <dbReference type="NCBI Taxonomy" id="294128"/>
    <lineage>
        <taxon>Eukaryota</taxon>
        <taxon>Metazoa</taxon>
        <taxon>Ecdysozoa</taxon>
        <taxon>Arthropoda</taxon>
        <taxon>Crustacea</taxon>
        <taxon>Multicrustacea</taxon>
        <taxon>Malacostraca</taxon>
        <taxon>Eumalacostraca</taxon>
        <taxon>Peracarida</taxon>
        <taxon>Amphipoda</taxon>
        <taxon>Senticaudata</taxon>
        <taxon>Talitrida</taxon>
        <taxon>Talitroidea</taxon>
        <taxon>Hyalellidae</taxon>
        <taxon>Hyalella</taxon>
    </lineage>
</organism>
<dbReference type="InterPro" id="IPR051366">
    <property type="entry name" value="DEF8"/>
</dbReference>
<keyword evidence="4" id="KW-0862">Zinc</keyword>
<dbReference type="Proteomes" id="UP000694843">
    <property type="component" value="Unplaced"/>
</dbReference>
<dbReference type="AlphaFoldDB" id="A0A8B7NWX6"/>
<dbReference type="Gene3D" id="3.30.60.20">
    <property type="match status" value="1"/>
</dbReference>
<keyword evidence="2" id="KW-0677">Repeat</keyword>
<keyword evidence="3" id="KW-0863">Zinc-finger</keyword>
<protein>
    <submittedName>
        <fullName evidence="9">Differentially expressed in FDCP 8 homolog B-like</fullName>
    </submittedName>
</protein>
<dbReference type="GeneID" id="108674836"/>
<feature type="compositionally biased region" description="Polar residues" evidence="6">
    <location>
        <begin position="109"/>
        <end position="124"/>
    </location>
</feature>
<dbReference type="PANTHER" id="PTHR12326:SF3">
    <property type="entry name" value="DIFFERENTIALLY EXPRESSED IN FDCP 8 HOMOLOG"/>
    <property type="match status" value="1"/>
</dbReference>
<feature type="domain" description="Phorbol-ester/DAG-type" evidence="7">
    <location>
        <begin position="19"/>
        <end position="68"/>
    </location>
</feature>
<dbReference type="PANTHER" id="PTHR12326">
    <property type="entry name" value="PLECKSTRIN HOMOLOGY DOMAIN CONTAINING PROTEIN"/>
    <property type="match status" value="1"/>
</dbReference>
<evidence type="ECO:0000256" key="2">
    <source>
        <dbReference type="ARBA" id="ARBA00022737"/>
    </source>
</evidence>
<evidence type="ECO:0000313" key="8">
    <source>
        <dbReference type="Proteomes" id="UP000694843"/>
    </source>
</evidence>
<name>A0A8B7NWX6_HYAAZ</name>
<evidence type="ECO:0000256" key="4">
    <source>
        <dbReference type="ARBA" id="ARBA00022833"/>
    </source>
</evidence>
<feature type="region of interest" description="Disordered" evidence="6">
    <location>
        <begin position="84"/>
        <end position="161"/>
    </location>
</feature>
<evidence type="ECO:0000313" key="9">
    <source>
        <dbReference type="RefSeq" id="XP_018018299.1"/>
    </source>
</evidence>
<evidence type="ECO:0000256" key="1">
    <source>
        <dbReference type="ARBA" id="ARBA00022723"/>
    </source>
</evidence>
<dbReference type="RefSeq" id="XP_018018299.1">
    <property type="nucleotide sequence ID" value="XM_018162810.1"/>
</dbReference>
<dbReference type="SUPFAM" id="SSF57889">
    <property type="entry name" value="Cysteine-rich domain"/>
    <property type="match status" value="1"/>
</dbReference>
<reference evidence="9" key="1">
    <citation type="submission" date="2025-08" db="UniProtKB">
        <authorList>
            <consortium name="RefSeq"/>
        </authorList>
    </citation>
    <scope>IDENTIFICATION</scope>
    <source>
        <tissue evidence="9">Whole organism</tissue>
    </source>
</reference>
<keyword evidence="1" id="KW-0479">Metal-binding</keyword>
<accession>A0A8B7NWX6</accession>
<keyword evidence="8" id="KW-1185">Reference proteome</keyword>
<dbReference type="GO" id="GO:0008270">
    <property type="term" value="F:zinc ion binding"/>
    <property type="evidence" value="ECO:0007669"/>
    <property type="project" value="UniProtKB-KW"/>
</dbReference>